<comment type="caution">
    <text evidence="1">The sequence shown here is derived from an EMBL/GenBank/DDBJ whole genome shotgun (WGS) entry which is preliminary data.</text>
</comment>
<proteinExistence type="predicted"/>
<sequence>ENEVTGWTRSRTGVFSWQTTKQDPNFPHDPTKTIPVDHERHDYFMNVASIPTLSGVDDCYVAVRRLVGGTTKLYIERFRVGLNVDSALVGAPDPANAAAVANGITEWTALDHLEGELVDIVADGVPMPQRRVTGGKITLPRPAWQVNIGLPYHSKIVTLKPEFQTPTGTPQGAHNS</sequence>
<name>A0ABT2HC33_9MICO</name>
<dbReference type="EMBL" id="JANLCJ010000775">
    <property type="protein sequence ID" value="MCS5737509.1"/>
    <property type="molecule type" value="Genomic_DNA"/>
</dbReference>
<evidence type="ECO:0000313" key="1">
    <source>
        <dbReference type="EMBL" id="MCS5737509.1"/>
    </source>
</evidence>
<protein>
    <submittedName>
        <fullName evidence="1">Uncharacterized protein</fullName>
    </submittedName>
</protein>
<keyword evidence="2" id="KW-1185">Reference proteome</keyword>
<organism evidence="1 2">
    <name type="scientific">Herbiconiux daphne</name>
    <dbReference type="NCBI Taxonomy" id="2970914"/>
    <lineage>
        <taxon>Bacteria</taxon>
        <taxon>Bacillati</taxon>
        <taxon>Actinomycetota</taxon>
        <taxon>Actinomycetes</taxon>
        <taxon>Micrococcales</taxon>
        <taxon>Microbacteriaceae</taxon>
        <taxon>Herbiconiux</taxon>
    </lineage>
</organism>
<feature type="non-terminal residue" evidence="1">
    <location>
        <position position="1"/>
    </location>
</feature>
<evidence type="ECO:0000313" key="2">
    <source>
        <dbReference type="Proteomes" id="UP001165586"/>
    </source>
</evidence>
<dbReference type="RefSeq" id="WP_259543927.1">
    <property type="nucleotide sequence ID" value="NZ_JANLCJ010000775.1"/>
</dbReference>
<accession>A0ABT2HC33</accession>
<gene>
    <name evidence="1" type="ORF">N1032_27640</name>
</gene>
<feature type="non-terminal residue" evidence="1">
    <location>
        <position position="176"/>
    </location>
</feature>
<dbReference type="Proteomes" id="UP001165586">
    <property type="component" value="Unassembled WGS sequence"/>
</dbReference>
<reference evidence="1" key="1">
    <citation type="submission" date="2022-08" db="EMBL/GenBank/DDBJ databases">
        <authorList>
            <person name="Deng Y."/>
            <person name="Han X.-F."/>
            <person name="Zhang Y.-Q."/>
        </authorList>
    </citation>
    <scope>NUCLEOTIDE SEQUENCE</scope>
    <source>
        <strain evidence="1">CPCC 203386</strain>
    </source>
</reference>